<evidence type="ECO:0000256" key="1">
    <source>
        <dbReference type="SAM" id="MobiDB-lite"/>
    </source>
</evidence>
<evidence type="ECO:0000259" key="2">
    <source>
        <dbReference type="PROSITE" id="PS50801"/>
    </source>
</evidence>
<dbReference type="RefSeq" id="WP_128558019.1">
    <property type="nucleotide sequence ID" value="NZ_QUAK01000121.1"/>
</dbReference>
<feature type="compositionally biased region" description="Basic and acidic residues" evidence="1">
    <location>
        <begin position="107"/>
        <end position="118"/>
    </location>
</feature>
<reference evidence="3 4" key="1">
    <citation type="submission" date="2018-08" db="EMBL/GenBank/DDBJ databases">
        <title>Isolation, diversity and antifungal activity of Actinobacteria from wheat.</title>
        <authorList>
            <person name="Han C."/>
        </authorList>
    </citation>
    <scope>NUCLEOTIDE SEQUENCE [LARGE SCALE GENOMIC DNA]</scope>
    <source>
        <strain evidence="3 4">NEAU-YY421</strain>
    </source>
</reference>
<dbReference type="Gene3D" id="3.30.750.24">
    <property type="entry name" value="STAS domain"/>
    <property type="match status" value="1"/>
</dbReference>
<dbReference type="SUPFAM" id="SSF52091">
    <property type="entry name" value="SpoIIaa-like"/>
    <property type="match status" value="1"/>
</dbReference>
<keyword evidence="4" id="KW-1185">Reference proteome</keyword>
<proteinExistence type="predicted"/>
<dbReference type="EMBL" id="QUAK01000121">
    <property type="protein sequence ID" value="RFU84334.1"/>
    <property type="molecule type" value="Genomic_DNA"/>
</dbReference>
<dbReference type="Proteomes" id="UP000263094">
    <property type="component" value="Unassembled WGS sequence"/>
</dbReference>
<dbReference type="AlphaFoldDB" id="A0A372M066"/>
<feature type="region of interest" description="Disordered" evidence="1">
    <location>
        <begin position="107"/>
        <end position="127"/>
    </location>
</feature>
<dbReference type="OrthoDB" id="4335181at2"/>
<dbReference type="Pfam" id="PF13466">
    <property type="entry name" value="STAS_2"/>
    <property type="match status" value="1"/>
</dbReference>
<gene>
    <name evidence="3" type="ORF">DY218_23005</name>
</gene>
<evidence type="ECO:0000313" key="4">
    <source>
        <dbReference type="Proteomes" id="UP000263094"/>
    </source>
</evidence>
<dbReference type="PROSITE" id="PS50801">
    <property type="entry name" value="STAS"/>
    <property type="match status" value="1"/>
</dbReference>
<sequence>MSSRRRAGLPCVKASEPLVVGLGARVARDEVPQLCEQLTAGLESTGATEVVCDAGGLVAPDLAAVEALARLRLTARRAGAGMRIRDPGPRLEQLLSLVGLAEVLRETEEREPPLRVEEAVEPGDPAP</sequence>
<evidence type="ECO:0000313" key="3">
    <source>
        <dbReference type="EMBL" id="RFU84334.1"/>
    </source>
</evidence>
<protein>
    <submittedName>
        <fullName evidence="3">STAS domain-containing protein</fullName>
    </submittedName>
</protein>
<accession>A0A372M066</accession>
<dbReference type="InterPro" id="IPR002645">
    <property type="entry name" value="STAS_dom"/>
</dbReference>
<name>A0A372M066_9ACTN</name>
<dbReference type="InterPro" id="IPR036513">
    <property type="entry name" value="STAS_dom_sf"/>
</dbReference>
<organism evidence="3 4">
    <name type="scientific">Streptomyces triticagri</name>
    <dbReference type="NCBI Taxonomy" id="2293568"/>
    <lineage>
        <taxon>Bacteria</taxon>
        <taxon>Bacillati</taxon>
        <taxon>Actinomycetota</taxon>
        <taxon>Actinomycetes</taxon>
        <taxon>Kitasatosporales</taxon>
        <taxon>Streptomycetaceae</taxon>
        <taxon>Streptomyces</taxon>
    </lineage>
</organism>
<comment type="caution">
    <text evidence="3">The sequence shown here is derived from an EMBL/GenBank/DDBJ whole genome shotgun (WGS) entry which is preliminary data.</text>
</comment>
<feature type="domain" description="STAS" evidence="2">
    <location>
        <begin position="18"/>
        <end position="123"/>
    </location>
</feature>
<dbReference type="InterPro" id="IPR058548">
    <property type="entry name" value="MlaB-like_STAS"/>
</dbReference>